<name>A0ABY5ZHC6_9BACT</name>
<keyword evidence="1" id="KW-0479">Metal-binding</keyword>
<feature type="domain" description="4Fe-4S ferredoxin-type" evidence="4">
    <location>
        <begin position="319"/>
        <end position="348"/>
    </location>
</feature>
<dbReference type="PROSITE" id="PS51379">
    <property type="entry name" value="4FE4S_FER_2"/>
    <property type="match status" value="2"/>
</dbReference>
<dbReference type="SUPFAM" id="SSF54862">
    <property type="entry name" value="4Fe-4S ferredoxins"/>
    <property type="match status" value="1"/>
</dbReference>
<dbReference type="Gene3D" id="3.30.70.20">
    <property type="match status" value="1"/>
</dbReference>
<evidence type="ECO:0000313" key="5">
    <source>
        <dbReference type="EMBL" id="UWZ78101.1"/>
    </source>
</evidence>
<organism evidence="5 6">
    <name type="scientific">Geoalkalibacter halelectricus</name>
    <dbReference type="NCBI Taxonomy" id="2847045"/>
    <lineage>
        <taxon>Bacteria</taxon>
        <taxon>Pseudomonadati</taxon>
        <taxon>Thermodesulfobacteriota</taxon>
        <taxon>Desulfuromonadia</taxon>
        <taxon>Desulfuromonadales</taxon>
        <taxon>Geoalkalibacteraceae</taxon>
        <taxon>Geoalkalibacter</taxon>
    </lineage>
</organism>
<feature type="domain" description="4Fe-4S ferredoxin-type" evidence="4">
    <location>
        <begin position="282"/>
        <end position="311"/>
    </location>
</feature>
<reference evidence="5" key="1">
    <citation type="journal article" date="2022" name="Environ. Microbiol.">
        <title>Geoalkalibacter halelectricus SAP #1 sp. nov. possessing extracellular electron transfer and mineral#reducing capabilities from a haloalkaline environment.</title>
        <authorList>
            <person name="Yadav S."/>
            <person name="Singh R."/>
            <person name="Sundharam S.S."/>
            <person name="Chaudhary S."/>
            <person name="Krishnamurthi S."/>
            <person name="Patil S.A."/>
        </authorList>
    </citation>
    <scope>NUCLEOTIDE SEQUENCE</scope>
    <source>
        <strain evidence="5">SAP-1</strain>
    </source>
</reference>
<evidence type="ECO:0000313" key="6">
    <source>
        <dbReference type="Proteomes" id="UP001060414"/>
    </source>
</evidence>
<evidence type="ECO:0000256" key="2">
    <source>
        <dbReference type="ARBA" id="ARBA00023004"/>
    </source>
</evidence>
<evidence type="ECO:0000256" key="1">
    <source>
        <dbReference type="ARBA" id="ARBA00022723"/>
    </source>
</evidence>
<evidence type="ECO:0000259" key="4">
    <source>
        <dbReference type="PROSITE" id="PS51379"/>
    </source>
</evidence>
<dbReference type="RefSeq" id="WP_260746450.1">
    <property type="nucleotide sequence ID" value="NZ_CP092109.1"/>
</dbReference>
<gene>
    <name evidence="5" type="ORF">L9S41_10360</name>
</gene>
<accession>A0ABY5ZHC6</accession>
<keyword evidence="2" id="KW-0408">Iron</keyword>
<dbReference type="Pfam" id="PF12838">
    <property type="entry name" value="Fer4_7"/>
    <property type="match status" value="1"/>
</dbReference>
<dbReference type="EMBL" id="CP092109">
    <property type="protein sequence ID" value="UWZ78101.1"/>
    <property type="molecule type" value="Genomic_DNA"/>
</dbReference>
<keyword evidence="6" id="KW-1185">Reference proteome</keyword>
<protein>
    <submittedName>
        <fullName evidence="5">4Fe-4S binding protein</fullName>
    </submittedName>
</protein>
<sequence length="436" mass="48198">MAHLTARSSYARLTERLNRFPQGAPPSELLEQILAVLFRPEEAELVARLPLRPFSADQAARAWDMPAARAQVLLEQMAERGLLVDMQQRGQMHYVLPPPMAGFFEFALMRVRDDLDQGLLSRLFEQYISVEDDFVRALFSGGETQFGRVLVGEDVLSSAQALHVLDYERAEAIIDAATHIGIGLCYCRHKRTHQGRACAAEMDICMTFNGVAASLIRHGQVRPVERGECKELLHKAREQNLAQFAENVQQGVNFICNCCPCCCEAMLAHQRFGPEHPIHTSNFIAAVGENCSGCGRCLPVCPARIISLETDQPGGYGRKRAVIDQDACLGCGVCARVCRLKALHMSPRAQRVITPVNAVHKTVLMAIERGTLQHLIFDNQVLRSHRALAALLGAILKLSPAKRALAGSQLGSRYLERLCARIDILRDESSSSHKSA</sequence>
<dbReference type="Proteomes" id="UP001060414">
    <property type="component" value="Chromosome"/>
</dbReference>
<dbReference type="InterPro" id="IPR017900">
    <property type="entry name" value="4Fe4S_Fe_S_CS"/>
</dbReference>
<proteinExistence type="predicted"/>
<evidence type="ECO:0000256" key="3">
    <source>
        <dbReference type="ARBA" id="ARBA00023014"/>
    </source>
</evidence>
<dbReference type="InterPro" id="IPR017896">
    <property type="entry name" value="4Fe4S_Fe-S-bd"/>
</dbReference>
<keyword evidence="3" id="KW-0411">Iron-sulfur</keyword>
<dbReference type="PROSITE" id="PS00198">
    <property type="entry name" value="4FE4S_FER_1"/>
    <property type="match status" value="1"/>
</dbReference>